<dbReference type="PANTHER" id="PTHR38459:SF5">
    <property type="entry name" value="CELL WALL TEICHOIC ACID GLYCOSYLATION PROTEIN GTCA"/>
    <property type="match status" value="1"/>
</dbReference>
<dbReference type="EMBL" id="JBHSSM010000005">
    <property type="protein sequence ID" value="MFC6314254.1"/>
    <property type="molecule type" value="Genomic_DNA"/>
</dbReference>
<sequence>MIKFREFLLKHRDFLIYTVFGFLASVINIVSFMLIKSGLHVHYIFANTLAWLISVVFGFFTNKSIVFKSEYSTGYALFTELIAFFFFRGMSLLADSAIMVLGISVLHMSSFWAKTIDQLLVGLLNYATTRFTFSKEQKAMTARLRKLRQERLGRRRTPSSLPEPSETSPDQPEKKQESH</sequence>
<evidence type="ECO:0000256" key="1">
    <source>
        <dbReference type="ARBA" id="ARBA00004141"/>
    </source>
</evidence>
<feature type="region of interest" description="Disordered" evidence="6">
    <location>
        <begin position="147"/>
        <end position="179"/>
    </location>
</feature>
<accession>A0ABW1UJZ6</accession>
<dbReference type="Pfam" id="PF04138">
    <property type="entry name" value="GtrA_DPMS_TM"/>
    <property type="match status" value="1"/>
</dbReference>
<organism evidence="9 10">
    <name type="scientific">Lapidilactobacillus achengensis</name>
    <dbReference type="NCBI Taxonomy" id="2486000"/>
    <lineage>
        <taxon>Bacteria</taxon>
        <taxon>Bacillati</taxon>
        <taxon>Bacillota</taxon>
        <taxon>Bacilli</taxon>
        <taxon>Lactobacillales</taxon>
        <taxon>Lactobacillaceae</taxon>
        <taxon>Lapidilactobacillus</taxon>
    </lineage>
</organism>
<proteinExistence type="inferred from homology"/>
<evidence type="ECO:0000256" key="4">
    <source>
        <dbReference type="ARBA" id="ARBA00022989"/>
    </source>
</evidence>
<keyword evidence="4 7" id="KW-1133">Transmembrane helix</keyword>
<dbReference type="Proteomes" id="UP001596310">
    <property type="component" value="Unassembled WGS sequence"/>
</dbReference>
<feature type="transmembrane region" description="Helical" evidence="7">
    <location>
        <begin position="14"/>
        <end position="35"/>
    </location>
</feature>
<evidence type="ECO:0000256" key="3">
    <source>
        <dbReference type="ARBA" id="ARBA00022692"/>
    </source>
</evidence>
<feature type="domain" description="GtrA/DPMS transmembrane" evidence="8">
    <location>
        <begin position="17"/>
        <end position="131"/>
    </location>
</feature>
<reference evidence="10" key="1">
    <citation type="journal article" date="2019" name="Int. J. Syst. Evol. Microbiol.">
        <title>The Global Catalogue of Microorganisms (GCM) 10K type strain sequencing project: providing services to taxonomists for standard genome sequencing and annotation.</title>
        <authorList>
            <consortium name="The Broad Institute Genomics Platform"/>
            <consortium name="The Broad Institute Genome Sequencing Center for Infectious Disease"/>
            <person name="Wu L."/>
            <person name="Ma J."/>
        </authorList>
    </citation>
    <scope>NUCLEOTIDE SEQUENCE [LARGE SCALE GENOMIC DNA]</scope>
    <source>
        <strain evidence="10">CCM 8897</strain>
    </source>
</reference>
<gene>
    <name evidence="9" type="ORF">ACFQHW_01540</name>
</gene>
<evidence type="ECO:0000256" key="5">
    <source>
        <dbReference type="ARBA" id="ARBA00023136"/>
    </source>
</evidence>
<feature type="compositionally biased region" description="Low complexity" evidence="6">
    <location>
        <begin position="158"/>
        <end position="169"/>
    </location>
</feature>
<keyword evidence="3 7" id="KW-0812">Transmembrane</keyword>
<comment type="subcellular location">
    <subcellularLocation>
        <location evidence="1">Membrane</location>
        <topology evidence="1">Multi-pass membrane protein</topology>
    </subcellularLocation>
</comment>
<evidence type="ECO:0000256" key="7">
    <source>
        <dbReference type="SAM" id="Phobius"/>
    </source>
</evidence>
<keyword evidence="5 7" id="KW-0472">Membrane</keyword>
<dbReference type="RefSeq" id="WP_125596685.1">
    <property type="nucleotide sequence ID" value="NZ_JBHSSM010000005.1"/>
</dbReference>
<name>A0ABW1UJZ6_9LACO</name>
<evidence type="ECO:0000256" key="2">
    <source>
        <dbReference type="ARBA" id="ARBA00009399"/>
    </source>
</evidence>
<dbReference type="InterPro" id="IPR007267">
    <property type="entry name" value="GtrA_DPMS_TM"/>
</dbReference>
<evidence type="ECO:0000313" key="10">
    <source>
        <dbReference type="Proteomes" id="UP001596310"/>
    </source>
</evidence>
<comment type="caution">
    <text evidence="9">The sequence shown here is derived from an EMBL/GenBank/DDBJ whole genome shotgun (WGS) entry which is preliminary data.</text>
</comment>
<comment type="similarity">
    <text evidence="2">Belongs to the GtrA family.</text>
</comment>
<dbReference type="InterPro" id="IPR051401">
    <property type="entry name" value="GtrA_CellWall_Glycosyl"/>
</dbReference>
<protein>
    <submittedName>
        <fullName evidence="9">GtrA family protein</fullName>
    </submittedName>
</protein>
<dbReference type="PANTHER" id="PTHR38459">
    <property type="entry name" value="PROPHAGE BACTOPRENOL-LINKED GLUCOSE TRANSLOCASE HOMOLOG"/>
    <property type="match status" value="1"/>
</dbReference>
<evidence type="ECO:0000259" key="8">
    <source>
        <dbReference type="Pfam" id="PF04138"/>
    </source>
</evidence>
<evidence type="ECO:0000313" key="9">
    <source>
        <dbReference type="EMBL" id="MFC6314254.1"/>
    </source>
</evidence>
<keyword evidence="10" id="KW-1185">Reference proteome</keyword>
<feature type="transmembrane region" description="Helical" evidence="7">
    <location>
        <begin position="41"/>
        <end position="60"/>
    </location>
</feature>
<evidence type="ECO:0000256" key="6">
    <source>
        <dbReference type="SAM" id="MobiDB-lite"/>
    </source>
</evidence>